<dbReference type="Gene3D" id="3.20.20.20">
    <property type="entry name" value="Dihydropteroate synthase-like"/>
    <property type="match status" value="1"/>
</dbReference>
<dbReference type="InterPro" id="IPR036589">
    <property type="entry name" value="HCY_dom_sf"/>
</dbReference>
<dbReference type="SUPFAM" id="SSF82282">
    <property type="entry name" value="Homocysteine S-methyltransferase"/>
    <property type="match status" value="1"/>
</dbReference>
<dbReference type="EMBL" id="DVJK01000138">
    <property type="protein sequence ID" value="HIS66904.1"/>
    <property type="molecule type" value="Genomic_DNA"/>
</dbReference>
<dbReference type="GO" id="GO:0032259">
    <property type="term" value="P:methylation"/>
    <property type="evidence" value="ECO:0007669"/>
    <property type="project" value="UniProtKB-KW"/>
</dbReference>
<feature type="binding site" evidence="7">
    <location>
        <position position="266"/>
    </location>
    <ligand>
        <name>Zn(2+)</name>
        <dbReference type="ChEBI" id="CHEBI:29105"/>
    </ligand>
</feature>
<dbReference type="GO" id="GO:0050667">
    <property type="term" value="P:homocysteine metabolic process"/>
    <property type="evidence" value="ECO:0007669"/>
    <property type="project" value="TreeGrafter"/>
</dbReference>
<comment type="similarity">
    <text evidence="1">Belongs to the vitamin-B12 dependent methionine synthase family.</text>
</comment>
<feature type="binding site" evidence="7">
    <location>
        <position position="200"/>
    </location>
    <ligand>
        <name>Zn(2+)</name>
        <dbReference type="ChEBI" id="CHEBI:29105"/>
    </ligand>
</feature>
<keyword evidence="7" id="KW-0862">Zinc</keyword>
<dbReference type="Gene3D" id="3.20.20.330">
    <property type="entry name" value="Homocysteine-binding-like domain"/>
    <property type="match status" value="1"/>
</dbReference>
<evidence type="ECO:0000256" key="5">
    <source>
        <dbReference type="ARBA" id="ARBA00022723"/>
    </source>
</evidence>
<evidence type="ECO:0000313" key="9">
    <source>
        <dbReference type="EMBL" id="HIS66904.1"/>
    </source>
</evidence>
<feature type="domain" description="Hcy-binding" evidence="8">
    <location>
        <begin position="1"/>
        <end position="280"/>
    </location>
</feature>
<evidence type="ECO:0000256" key="1">
    <source>
        <dbReference type="ARBA" id="ARBA00010398"/>
    </source>
</evidence>
<name>A0A9D1FDP7_9FIRM</name>
<protein>
    <submittedName>
        <fullName evidence="9">Homocysteine S-methyltransferase family protein</fullName>
    </submittedName>
</protein>
<dbReference type="Proteomes" id="UP000824001">
    <property type="component" value="Unassembled WGS sequence"/>
</dbReference>
<dbReference type="PROSITE" id="PS50970">
    <property type="entry name" value="HCY"/>
    <property type="match status" value="1"/>
</dbReference>
<dbReference type="GO" id="GO:0046872">
    <property type="term" value="F:metal ion binding"/>
    <property type="evidence" value="ECO:0007669"/>
    <property type="project" value="UniProtKB-KW"/>
</dbReference>
<dbReference type="GO" id="GO:0005829">
    <property type="term" value="C:cytosol"/>
    <property type="evidence" value="ECO:0007669"/>
    <property type="project" value="TreeGrafter"/>
</dbReference>
<comment type="caution">
    <text evidence="9">The sequence shown here is derived from an EMBL/GenBank/DDBJ whole genome shotgun (WGS) entry which is preliminary data.</text>
</comment>
<dbReference type="InterPro" id="IPR011005">
    <property type="entry name" value="Dihydropteroate_synth-like_sf"/>
</dbReference>
<accession>A0A9D1FDP7</accession>
<keyword evidence="3 7" id="KW-0808">Transferase</keyword>
<dbReference type="InterPro" id="IPR050554">
    <property type="entry name" value="Met_Synthase/Corrinoid"/>
</dbReference>
<feature type="binding site" evidence="7">
    <location>
        <position position="265"/>
    </location>
    <ligand>
        <name>Zn(2+)</name>
        <dbReference type="ChEBI" id="CHEBI:29105"/>
    </ligand>
</feature>
<sequence>MELYFPAVLDGATGTELQKRGYTDGGCAEAWLLEHPEAILDVQRRYVEAGSNIIYTPTFGANRVKLEANGIFNRVEEFNLRLAALSKEAAAGRALVAGDIAPTGLFLAPLGTAGFEELVEIYAEQAAALEKAGVDLFVIETMMTLPEARAALLAVRSVSKKPAIVSFTCDENGRTLTGTDAAAALTVMQGMGADAFGLNCSVGPREILAQIERIRPFAEIPLLAKPNAGLPQVAEGRTVYNCPPEEFAECARDFAANGVAFFGGCCGTDEGHVAALRAALAGAVTAAPAPDLGGRLPCATEKDVFLLDPAVEIPEPFACGGELLDDIEDAQDEGAEILAVRVETLEDAELFADCQYAVRVPLCLVSGDAAALEAALRAYQGRAIYSGPLADDALVPLAEKYGLII</sequence>
<comment type="cofactor">
    <cofactor evidence="7">
        <name>Zn(2+)</name>
        <dbReference type="ChEBI" id="CHEBI:29105"/>
    </cofactor>
</comment>
<keyword evidence="4" id="KW-0949">S-adenosyl-L-methionine</keyword>
<evidence type="ECO:0000256" key="3">
    <source>
        <dbReference type="ARBA" id="ARBA00022679"/>
    </source>
</evidence>
<reference evidence="9" key="2">
    <citation type="journal article" date="2021" name="PeerJ">
        <title>Extensive microbial diversity within the chicken gut microbiome revealed by metagenomics and culture.</title>
        <authorList>
            <person name="Gilroy R."/>
            <person name="Ravi A."/>
            <person name="Getino M."/>
            <person name="Pursley I."/>
            <person name="Horton D.L."/>
            <person name="Alikhan N.F."/>
            <person name="Baker D."/>
            <person name="Gharbi K."/>
            <person name="Hall N."/>
            <person name="Watson M."/>
            <person name="Adriaenssens E.M."/>
            <person name="Foster-Nyarko E."/>
            <person name="Jarju S."/>
            <person name="Secka A."/>
            <person name="Antonio M."/>
            <person name="Oren A."/>
            <person name="Chaudhuri R.R."/>
            <person name="La Ragione R."/>
            <person name="Hildebrand F."/>
            <person name="Pallen M.J."/>
        </authorList>
    </citation>
    <scope>NUCLEOTIDE SEQUENCE</scope>
    <source>
        <strain evidence="9">ChiHjej10B9-9673</strain>
    </source>
</reference>
<dbReference type="GO" id="GO:0008705">
    <property type="term" value="F:methionine synthase activity"/>
    <property type="evidence" value="ECO:0007669"/>
    <property type="project" value="TreeGrafter"/>
</dbReference>
<evidence type="ECO:0000259" key="8">
    <source>
        <dbReference type="PROSITE" id="PS50970"/>
    </source>
</evidence>
<dbReference type="InterPro" id="IPR003726">
    <property type="entry name" value="HCY_dom"/>
</dbReference>
<evidence type="ECO:0000256" key="7">
    <source>
        <dbReference type="PROSITE-ProRule" id="PRU00333"/>
    </source>
</evidence>
<dbReference type="Pfam" id="PF02574">
    <property type="entry name" value="S-methyl_trans"/>
    <property type="match status" value="1"/>
</dbReference>
<dbReference type="SUPFAM" id="SSF51717">
    <property type="entry name" value="Dihydropteroate synthetase-like"/>
    <property type="match status" value="1"/>
</dbReference>
<keyword evidence="5 7" id="KW-0479">Metal-binding</keyword>
<evidence type="ECO:0000256" key="2">
    <source>
        <dbReference type="ARBA" id="ARBA00022603"/>
    </source>
</evidence>
<reference evidence="9" key="1">
    <citation type="submission" date="2020-10" db="EMBL/GenBank/DDBJ databases">
        <authorList>
            <person name="Gilroy R."/>
        </authorList>
    </citation>
    <scope>NUCLEOTIDE SEQUENCE</scope>
    <source>
        <strain evidence="9">ChiHjej10B9-9673</strain>
    </source>
</reference>
<gene>
    <name evidence="9" type="ORF">IAC18_05005</name>
</gene>
<dbReference type="AlphaFoldDB" id="A0A9D1FDP7"/>
<dbReference type="PANTHER" id="PTHR45833">
    <property type="entry name" value="METHIONINE SYNTHASE"/>
    <property type="match status" value="1"/>
</dbReference>
<organism evidence="9 10">
    <name type="scientific">Candidatus Scatomorpha merdipullorum</name>
    <dbReference type="NCBI Taxonomy" id="2840927"/>
    <lineage>
        <taxon>Bacteria</taxon>
        <taxon>Bacillati</taxon>
        <taxon>Bacillota</taxon>
        <taxon>Clostridia</taxon>
        <taxon>Eubacteriales</taxon>
        <taxon>Candidatus Scatomorpha</taxon>
    </lineage>
</organism>
<evidence type="ECO:0000256" key="4">
    <source>
        <dbReference type="ARBA" id="ARBA00022691"/>
    </source>
</evidence>
<proteinExistence type="inferred from homology"/>
<dbReference type="GO" id="GO:0046653">
    <property type="term" value="P:tetrahydrofolate metabolic process"/>
    <property type="evidence" value="ECO:0007669"/>
    <property type="project" value="TreeGrafter"/>
</dbReference>
<keyword evidence="6" id="KW-0170">Cobalt</keyword>
<evidence type="ECO:0000256" key="6">
    <source>
        <dbReference type="ARBA" id="ARBA00023285"/>
    </source>
</evidence>
<keyword evidence="2 7" id="KW-0489">Methyltransferase</keyword>
<dbReference type="PANTHER" id="PTHR45833:SF1">
    <property type="entry name" value="METHIONINE SYNTHASE"/>
    <property type="match status" value="1"/>
</dbReference>
<evidence type="ECO:0000313" key="10">
    <source>
        <dbReference type="Proteomes" id="UP000824001"/>
    </source>
</evidence>